<protein>
    <submittedName>
        <fullName evidence="11">CCA tRNA nucleotidyltransferase</fullName>
    </submittedName>
</protein>
<dbReference type="Pfam" id="PF12627">
    <property type="entry name" value="PolyA_pol_RNAbd"/>
    <property type="match status" value="1"/>
</dbReference>
<dbReference type="Gene3D" id="3.30.460.10">
    <property type="entry name" value="Beta Polymerase, domain 2"/>
    <property type="match status" value="1"/>
</dbReference>
<evidence type="ECO:0000256" key="3">
    <source>
        <dbReference type="ARBA" id="ARBA00022694"/>
    </source>
</evidence>
<evidence type="ECO:0000256" key="5">
    <source>
        <dbReference type="ARBA" id="ARBA00022723"/>
    </source>
</evidence>
<dbReference type="Pfam" id="PF01743">
    <property type="entry name" value="PolyA_pol"/>
    <property type="match status" value="1"/>
</dbReference>
<dbReference type="CDD" id="cd05398">
    <property type="entry name" value="NT_ClassII-CCAase"/>
    <property type="match status" value="1"/>
</dbReference>
<reference evidence="11 12" key="1">
    <citation type="submission" date="2020-05" db="EMBL/GenBank/DDBJ databases">
        <title>Complete closed genome sequence of Defluviicoccus vanus.</title>
        <authorList>
            <person name="Bessarab I."/>
            <person name="Arumugam K."/>
            <person name="Maszenan A.M."/>
            <person name="Seviour R.J."/>
            <person name="Williams R.B."/>
        </authorList>
    </citation>
    <scope>NUCLEOTIDE SEQUENCE [LARGE SCALE GENOMIC DNA]</scope>
    <source>
        <strain evidence="11 12">Ben 114</strain>
    </source>
</reference>
<evidence type="ECO:0000259" key="9">
    <source>
        <dbReference type="Pfam" id="PF01743"/>
    </source>
</evidence>
<dbReference type="InterPro" id="IPR043519">
    <property type="entry name" value="NT_sf"/>
</dbReference>
<dbReference type="PANTHER" id="PTHR46173">
    <property type="entry name" value="CCA TRNA NUCLEOTIDYLTRANSFERASE 1, MITOCHONDRIAL"/>
    <property type="match status" value="1"/>
</dbReference>
<keyword evidence="5" id="KW-0479">Metal-binding</keyword>
<dbReference type="RefSeq" id="WP_190260235.1">
    <property type="nucleotide sequence ID" value="NZ_CP053923.1"/>
</dbReference>
<keyword evidence="7" id="KW-0460">Magnesium</keyword>
<dbReference type="InterPro" id="IPR002646">
    <property type="entry name" value="PolA_pol_head_dom"/>
</dbReference>
<organism evidence="11 12">
    <name type="scientific">Defluviicoccus vanus</name>
    <dbReference type="NCBI Taxonomy" id="111831"/>
    <lineage>
        <taxon>Bacteria</taxon>
        <taxon>Pseudomonadati</taxon>
        <taxon>Pseudomonadota</taxon>
        <taxon>Alphaproteobacteria</taxon>
        <taxon>Rhodospirillales</taxon>
        <taxon>Rhodospirillaceae</taxon>
        <taxon>Defluviicoccus</taxon>
    </lineage>
</organism>
<evidence type="ECO:0000256" key="4">
    <source>
        <dbReference type="ARBA" id="ARBA00022695"/>
    </source>
</evidence>
<dbReference type="GO" id="GO:0000049">
    <property type="term" value="F:tRNA binding"/>
    <property type="evidence" value="ECO:0007669"/>
    <property type="project" value="TreeGrafter"/>
</dbReference>
<dbReference type="GO" id="GO:0046872">
    <property type="term" value="F:metal ion binding"/>
    <property type="evidence" value="ECO:0007669"/>
    <property type="project" value="UniProtKB-KW"/>
</dbReference>
<feature type="domain" description="tRNA nucleotidyltransferase/poly(A) polymerase RNA and SrmB- binding" evidence="10">
    <location>
        <begin position="215"/>
        <end position="268"/>
    </location>
</feature>
<dbReference type="EMBL" id="CP053923">
    <property type="protein sequence ID" value="QNT69720.1"/>
    <property type="molecule type" value="Genomic_DNA"/>
</dbReference>
<keyword evidence="2 8" id="KW-0808">Transferase</keyword>
<accession>A0A7H1N1Y4</accession>
<evidence type="ECO:0000256" key="8">
    <source>
        <dbReference type="RuleBase" id="RU003953"/>
    </source>
</evidence>
<sequence length="447" mass="49114">MSVWRHPGDGSGEDTRVFELLHGSSGEQPLGKLAPQPWMTQAACRRVVAALTVEGNEVRFIGGCVRDAIVKRPVRDIDLALALPPAAVMRLLATAAIKVIPTGIDHGTVTAVVEGLPFEITTLRIDVETDGRRAKVAFTDDWVADATRRDFTINAMSCTPDGRVYDYFGGLQDLAEGRIRFVGDARARIGEDVLRLLRFFRFYAHYGKQPPDADALIACREWADKVTLLSGERVRIEILRTLQAPNPNDAFALMRSHHVLEHVLPEASELGRLRQLVWLEQSGLPPGTVSVDAIRRLAAVVSTTAEGATQLGDRLRLSNRERERLISLAVPAFALAPELPPLNLLHALYRHGKATVIDLILLAWAAERAHLGASRSTRSRDWQVMLDRARTWQAKVFPLRGRDAVAAGIAHGPDVGRLMAQVEAWWAEGGYVADRAACLAHLHALIG</sequence>
<keyword evidence="6" id="KW-0547">Nucleotide-binding</keyword>
<gene>
    <name evidence="11" type="ORF">HQ394_10780</name>
</gene>
<evidence type="ECO:0000259" key="10">
    <source>
        <dbReference type="Pfam" id="PF12627"/>
    </source>
</evidence>
<dbReference type="SUPFAM" id="SSF81891">
    <property type="entry name" value="Poly A polymerase C-terminal region-like"/>
    <property type="match status" value="1"/>
</dbReference>
<keyword evidence="8" id="KW-0694">RNA-binding</keyword>
<dbReference type="InterPro" id="IPR032828">
    <property type="entry name" value="PolyA_RNA-bd"/>
</dbReference>
<evidence type="ECO:0000313" key="11">
    <source>
        <dbReference type="EMBL" id="QNT69720.1"/>
    </source>
</evidence>
<dbReference type="GO" id="GO:0008033">
    <property type="term" value="P:tRNA processing"/>
    <property type="evidence" value="ECO:0007669"/>
    <property type="project" value="UniProtKB-KW"/>
</dbReference>
<dbReference type="Gene3D" id="1.10.3090.10">
    <property type="entry name" value="cca-adding enzyme, domain 2"/>
    <property type="match status" value="1"/>
</dbReference>
<dbReference type="InterPro" id="IPR050264">
    <property type="entry name" value="Bact_CCA-adding_enz_type3_sf"/>
</dbReference>
<dbReference type="GO" id="GO:0000166">
    <property type="term" value="F:nucleotide binding"/>
    <property type="evidence" value="ECO:0007669"/>
    <property type="project" value="UniProtKB-KW"/>
</dbReference>
<name>A0A7H1N1Y4_9PROT</name>
<dbReference type="AlphaFoldDB" id="A0A7H1N1Y4"/>
<keyword evidence="4" id="KW-0548">Nucleotidyltransferase</keyword>
<dbReference type="PANTHER" id="PTHR46173:SF1">
    <property type="entry name" value="CCA TRNA NUCLEOTIDYLTRANSFERASE 1, MITOCHONDRIAL"/>
    <property type="match status" value="1"/>
</dbReference>
<evidence type="ECO:0000256" key="1">
    <source>
        <dbReference type="ARBA" id="ARBA00001946"/>
    </source>
</evidence>
<dbReference type="SUPFAM" id="SSF81301">
    <property type="entry name" value="Nucleotidyltransferase"/>
    <property type="match status" value="1"/>
</dbReference>
<evidence type="ECO:0000256" key="7">
    <source>
        <dbReference type="ARBA" id="ARBA00022842"/>
    </source>
</evidence>
<proteinExistence type="inferred from homology"/>
<dbReference type="Proteomes" id="UP000516369">
    <property type="component" value="Chromosome"/>
</dbReference>
<evidence type="ECO:0000256" key="6">
    <source>
        <dbReference type="ARBA" id="ARBA00022741"/>
    </source>
</evidence>
<keyword evidence="12" id="KW-1185">Reference proteome</keyword>
<dbReference type="KEGG" id="dvn:HQ394_10780"/>
<comment type="similarity">
    <text evidence="8">Belongs to the tRNA nucleotidyltransferase/poly(A) polymerase family.</text>
</comment>
<keyword evidence="3" id="KW-0819">tRNA processing</keyword>
<feature type="domain" description="Poly A polymerase head" evidence="9">
    <location>
        <begin position="59"/>
        <end position="180"/>
    </location>
</feature>
<dbReference type="GO" id="GO:0016779">
    <property type="term" value="F:nucleotidyltransferase activity"/>
    <property type="evidence" value="ECO:0007669"/>
    <property type="project" value="UniProtKB-KW"/>
</dbReference>
<comment type="cofactor">
    <cofactor evidence="1">
        <name>Mg(2+)</name>
        <dbReference type="ChEBI" id="CHEBI:18420"/>
    </cofactor>
</comment>
<evidence type="ECO:0000256" key="2">
    <source>
        <dbReference type="ARBA" id="ARBA00022679"/>
    </source>
</evidence>
<evidence type="ECO:0000313" key="12">
    <source>
        <dbReference type="Proteomes" id="UP000516369"/>
    </source>
</evidence>